<feature type="chain" id="PRO_5039413967" evidence="7">
    <location>
        <begin position="20"/>
        <end position="443"/>
    </location>
</feature>
<dbReference type="Gene3D" id="3.90.1720.10">
    <property type="entry name" value="endopeptidase domain like (from Nostoc punctiforme)"/>
    <property type="match status" value="1"/>
</dbReference>
<feature type="compositionally biased region" description="Low complexity" evidence="6">
    <location>
        <begin position="258"/>
        <end position="295"/>
    </location>
</feature>
<evidence type="ECO:0000256" key="6">
    <source>
        <dbReference type="SAM" id="MobiDB-lite"/>
    </source>
</evidence>
<dbReference type="InterPro" id="IPR038765">
    <property type="entry name" value="Papain-like_cys_pep_sf"/>
</dbReference>
<feature type="region of interest" description="Disordered" evidence="6">
    <location>
        <begin position="258"/>
        <end position="320"/>
    </location>
</feature>
<keyword evidence="5" id="KW-0788">Thiol protease</keyword>
<feature type="domain" description="NlpC/P60" evidence="8">
    <location>
        <begin position="324"/>
        <end position="442"/>
    </location>
</feature>
<dbReference type="GO" id="GO:0006508">
    <property type="term" value="P:proteolysis"/>
    <property type="evidence" value="ECO:0007669"/>
    <property type="project" value="UniProtKB-KW"/>
</dbReference>
<dbReference type="GO" id="GO:0008234">
    <property type="term" value="F:cysteine-type peptidase activity"/>
    <property type="evidence" value="ECO:0007669"/>
    <property type="project" value="UniProtKB-KW"/>
</dbReference>
<evidence type="ECO:0000256" key="3">
    <source>
        <dbReference type="ARBA" id="ARBA00022729"/>
    </source>
</evidence>
<dbReference type="InterPro" id="IPR057309">
    <property type="entry name" value="PcsB_CC"/>
</dbReference>
<accession>A0A9D1PBB6</accession>
<comment type="similarity">
    <text evidence="1">Belongs to the peptidase C40 family.</text>
</comment>
<feature type="region of interest" description="Disordered" evidence="6">
    <location>
        <begin position="84"/>
        <end position="106"/>
    </location>
</feature>
<reference evidence="9" key="2">
    <citation type="submission" date="2021-04" db="EMBL/GenBank/DDBJ databases">
        <authorList>
            <person name="Gilroy R."/>
        </authorList>
    </citation>
    <scope>NUCLEOTIDE SEQUENCE</scope>
    <source>
        <strain evidence="9">CHK195-9823</strain>
    </source>
</reference>
<organism evidence="9 10">
    <name type="scientific">Candidatus Blautia stercorigallinarum</name>
    <dbReference type="NCBI Taxonomy" id="2838501"/>
    <lineage>
        <taxon>Bacteria</taxon>
        <taxon>Bacillati</taxon>
        <taxon>Bacillota</taxon>
        <taxon>Clostridia</taxon>
        <taxon>Lachnospirales</taxon>
        <taxon>Lachnospiraceae</taxon>
        <taxon>Blautia</taxon>
    </lineage>
</organism>
<evidence type="ECO:0000256" key="5">
    <source>
        <dbReference type="ARBA" id="ARBA00022807"/>
    </source>
</evidence>
<evidence type="ECO:0000259" key="8">
    <source>
        <dbReference type="PROSITE" id="PS51935"/>
    </source>
</evidence>
<feature type="region of interest" description="Disordered" evidence="6">
    <location>
        <begin position="27"/>
        <end position="49"/>
    </location>
</feature>
<dbReference type="Gene3D" id="6.10.250.3150">
    <property type="match status" value="1"/>
</dbReference>
<evidence type="ECO:0000256" key="7">
    <source>
        <dbReference type="SAM" id="SignalP"/>
    </source>
</evidence>
<dbReference type="AlphaFoldDB" id="A0A9D1PBB6"/>
<gene>
    <name evidence="9" type="ORF">H9747_00220</name>
</gene>
<evidence type="ECO:0000313" key="10">
    <source>
        <dbReference type="Proteomes" id="UP000886814"/>
    </source>
</evidence>
<reference evidence="9" key="1">
    <citation type="journal article" date="2021" name="PeerJ">
        <title>Extensive microbial diversity within the chicken gut microbiome revealed by metagenomics and culture.</title>
        <authorList>
            <person name="Gilroy R."/>
            <person name="Ravi A."/>
            <person name="Getino M."/>
            <person name="Pursley I."/>
            <person name="Horton D.L."/>
            <person name="Alikhan N.F."/>
            <person name="Baker D."/>
            <person name="Gharbi K."/>
            <person name="Hall N."/>
            <person name="Watson M."/>
            <person name="Adriaenssens E.M."/>
            <person name="Foster-Nyarko E."/>
            <person name="Jarju S."/>
            <person name="Secka A."/>
            <person name="Antonio M."/>
            <person name="Oren A."/>
            <person name="Chaudhuri R.R."/>
            <person name="La Ragione R."/>
            <person name="Hildebrand F."/>
            <person name="Pallen M.J."/>
        </authorList>
    </citation>
    <scope>NUCLEOTIDE SEQUENCE</scope>
    <source>
        <strain evidence="9">CHK195-9823</strain>
    </source>
</reference>
<evidence type="ECO:0000256" key="4">
    <source>
        <dbReference type="ARBA" id="ARBA00022801"/>
    </source>
</evidence>
<keyword evidence="4" id="KW-0378">Hydrolase</keyword>
<feature type="compositionally biased region" description="Low complexity" evidence="6">
    <location>
        <begin position="31"/>
        <end position="42"/>
    </location>
</feature>
<feature type="signal peptide" evidence="7">
    <location>
        <begin position="1"/>
        <end position="19"/>
    </location>
</feature>
<dbReference type="Pfam" id="PF00877">
    <property type="entry name" value="NLPC_P60"/>
    <property type="match status" value="1"/>
</dbReference>
<sequence length="443" mass="47842">MKKRLLCLALVFAMTATQAMPVAASSRKQELQTQKSQTQSKLSEAESQVNTLENKKNELMGQINSTQQELVTIMTQIDMLKEEITDKEEDIKETQEDLKEAEADRDEQYESMKKRIQYLYENGGTDSWAQILLESDSIADMLSKIENNGKMYDYDREALEKMKAVVQEVQDLENQLITEKAELEDSKKEQEDKQDTLETKMADLKASASDYESQIATVKAQAEEYKNLIAQQNAELQQIQKEEEAAAKAAEEARKQAAAQAAAQAAQSSSSSNSGSTGATSSGTTTAATGNTGSTVSNAGGGSQSTVAEEEPAEDTSSSVSYNSATGAAVVAYAMQFVGNPYVYGGNSLTNGIDCSGFTQQVFAHFGYSLPRTSDAQASAGVAVSWENHQAGDIIVYSGHVAILTGDGGIVHASNSAPYPQGGIKVTSNALYRPYIAIRRIVQ</sequence>
<dbReference type="Proteomes" id="UP000886814">
    <property type="component" value="Unassembled WGS sequence"/>
</dbReference>
<protein>
    <submittedName>
        <fullName evidence="9">C40 family peptidase</fullName>
    </submittedName>
</protein>
<evidence type="ECO:0000256" key="1">
    <source>
        <dbReference type="ARBA" id="ARBA00007074"/>
    </source>
</evidence>
<evidence type="ECO:0000256" key="2">
    <source>
        <dbReference type="ARBA" id="ARBA00022670"/>
    </source>
</evidence>
<dbReference type="EMBL" id="DXIQ01000003">
    <property type="protein sequence ID" value="HIV37419.1"/>
    <property type="molecule type" value="Genomic_DNA"/>
</dbReference>
<dbReference type="InterPro" id="IPR000064">
    <property type="entry name" value="NLP_P60_dom"/>
</dbReference>
<proteinExistence type="inferred from homology"/>
<keyword evidence="2" id="KW-0645">Protease</keyword>
<name>A0A9D1PBB6_9FIRM</name>
<evidence type="ECO:0000313" key="9">
    <source>
        <dbReference type="EMBL" id="HIV37419.1"/>
    </source>
</evidence>
<dbReference type="PANTHER" id="PTHR47053:SF1">
    <property type="entry name" value="MUREIN DD-ENDOPEPTIDASE MEPH-RELATED"/>
    <property type="match status" value="1"/>
</dbReference>
<dbReference type="InterPro" id="IPR051202">
    <property type="entry name" value="Peptidase_C40"/>
</dbReference>
<comment type="caution">
    <text evidence="9">The sequence shown here is derived from an EMBL/GenBank/DDBJ whole genome shotgun (WGS) entry which is preliminary data.</text>
</comment>
<dbReference type="PANTHER" id="PTHR47053">
    <property type="entry name" value="MUREIN DD-ENDOPEPTIDASE MEPH-RELATED"/>
    <property type="match status" value="1"/>
</dbReference>
<keyword evidence="3 7" id="KW-0732">Signal</keyword>
<dbReference type="SUPFAM" id="SSF54001">
    <property type="entry name" value="Cysteine proteinases"/>
    <property type="match status" value="1"/>
</dbReference>
<dbReference type="PROSITE" id="PS51935">
    <property type="entry name" value="NLPC_P60"/>
    <property type="match status" value="1"/>
</dbReference>
<dbReference type="Pfam" id="PF24568">
    <property type="entry name" value="CC_PcsB"/>
    <property type="match status" value="1"/>
</dbReference>